<protein>
    <submittedName>
        <fullName evidence="1">Uncharacterized protein</fullName>
    </submittedName>
</protein>
<accession>A0ABU6XLB8</accession>
<organism evidence="1 2">
    <name type="scientific">Stylosanthes scabra</name>
    <dbReference type="NCBI Taxonomy" id="79078"/>
    <lineage>
        <taxon>Eukaryota</taxon>
        <taxon>Viridiplantae</taxon>
        <taxon>Streptophyta</taxon>
        <taxon>Embryophyta</taxon>
        <taxon>Tracheophyta</taxon>
        <taxon>Spermatophyta</taxon>
        <taxon>Magnoliopsida</taxon>
        <taxon>eudicotyledons</taxon>
        <taxon>Gunneridae</taxon>
        <taxon>Pentapetalae</taxon>
        <taxon>rosids</taxon>
        <taxon>fabids</taxon>
        <taxon>Fabales</taxon>
        <taxon>Fabaceae</taxon>
        <taxon>Papilionoideae</taxon>
        <taxon>50 kb inversion clade</taxon>
        <taxon>dalbergioids sensu lato</taxon>
        <taxon>Dalbergieae</taxon>
        <taxon>Pterocarpus clade</taxon>
        <taxon>Stylosanthes</taxon>
    </lineage>
</organism>
<name>A0ABU6XLB8_9FABA</name>
<dbReference type="EMBL" id="JASCZI010212174">
    <property type="protein sequence ID" value="MED6198621.1"/>
    <property type="molecule type" value="Genomic_DNA"/>
</dbReference>
<comment type="caution">
    <text evidence="1">The sequence shown here is derived from an EMBL/GenBank/DDBJ whole genome shotgun (WGS) entry which is preliminary data.</text>
</comment>
<proteinExistence type="predicted"/>
<dbReference type="Proteomes" id="UP001341840">
    <property type="component" value="Unassembled WGS sequence"/>
</dbReference>
<sequence length="109" mass="12666">MKIWFFPKNRVKTLSPSDMISSQMVPGLKEQADCVANIRPAKLGCGRGRIMNCQTNGFRRTPLAWSWFFRIERRIIYIVRMAKPMQYLEVVGKWMSLEAVDRETAHGTD</sequence>
<evidence type="ECO:0000313" key="2">
    <source>
        <dbReference type="Proteomes" id="UP001341840"/>
    </source>
</evidence>
<gene>
    <name evidence="1" type="ORF">PIB30_068172</name>
</gene>
<keyword evidence="2" id="KW-1185">Reference proteome</keyword>
<reference evidence="1 2" key="1">
    <citation type="journal article" date="2023" name="Plants (Basel)">
        <title>Bridging the Gap: Combining Genomics and Transcriptomics Approaches to Understand Stylosanthes scabra, an Orphan Legume from the Brazilian Caatinga.</title>
        <authorList>
            <person name="Ferreira-Neto J.R.C."/>
            <person name="da Silva M.D."/>
            <person name="Binneck E."/>
            <person name="de Melo N.F."/>
            <person name="da Silva R.H."/>
            <person name="de Melo A.L.T.M."/>
            <person name="Pandolfi V."/>
            <person name="Bustamante F.O."/>
            <person name="Brasileiro-Vidal A.C."/>
            <person name="Benko-Iseppon A.M."/>
        </authorList>
    </citation>
    <scope>NUCLEOTIDE SEQUENCE [LARGE SCALE GENOMIC DNA]</scope>
    <source>
        <tissue evidence="1">Leaves</tissue>
    </source>
</reference>
<evidence type="ECO:0000313" key="1">
    <source>
        <dbReference type="EMBL" id="MED6198621.1"/>
    </source>
</evidence>